<protein>
    <submittedName>
        <fullName evidence="2">Nuclear receptor 2C2-associated protein</fullName>
    </submittedName>
</protein>
<reference evidence="2" key="1">
    <citation type="submission" date="2020-08" db="EMBL/GenBank/DDBJ databases">
        <title>Multicomponent nature underlies the extraordinary mechanical properties of spider dragline silk.</title>
        <authorList>
            <person name="Kono N."/>
            <person name="Nakamura H."/>
            <person name="Mori M."/>
            <person name="Yoshida Y."/>
            <person name="Ohtoshi R."/>
            <person name="Malay A.D."/>
            <person name="Moran D.A.P."/>
            <person name="Tomita M."/>
            <person name="Numata K."/>
            <person name="Arakawa K."/>
        </authorList>
    </citation>
    <scope>NUCLEOTIDE SEQUENCE</scope>
</reference>
<gene>
    <name evidence="2" type="primary">nr2c2ap</name>
    <name evidence="2" type="ORF">NPIL_10621</name>
</gene>
<dbReference type="SUPFAM" id="SSF49785">
    <property type="entry name" value="Galactose-binding domain-like"/>
    <property type="match status" value="1"/>
</dbReference>
<dbReference type="InterPro" id="IPR008979">
    <property type="entry name" value="Galactose-bd-like_sf"/>
</dbReference>
<keyword evidence="1" id="KW-0812">Transmembrane</keyword>
<keyword evidence="1" id="KW-0472">Membrane</keyword>
<evidence type="ECO:0000313" key="3">
    <source>
        <dbReference type="Proteomes" id="UP000887013"/>
    </source>
</evidence>
<keyword evidence="1" id="KW-1133">Transmembrane helix</keyword>
<feature type="transmembrane region" description="Helical" evidence="1">
    <location>
        <begin position="112"/>
        <end position="131"/>
    </location>
</feature>
<keyword evidence="3" id="KW-1185">Reference proteome</keyword>
<accession>A0A8X6TUF2</accession>
<evidence type="ECO:0000256" key="1">
    <source>
        <dbReference type="SAM" id="Phobius"/>
    </source>
</evidence>
<organism evidence="2 3">
    <name type="scientific">Nephila pilipes</name>
    <name type="common">Giant wood spider</name>
    <name type="synonym">Nephila maculata</name>
    <dbReference type="NCBI Taxonomy" id="299642"/>
    <lineage>
        <taxon>Eukaryota</taxon>
        <taxon>Metazoa</taxon>
        <taxon>Ecdysozoa</taxon>
        <taxon>Arthropoda</taxon>
        <taxon>Chelicerata</taxon>
        <taxon>Arachnida</taxon>
        <taxon>Araneae</taxon>
        <taxon>Araneomorphae</taxon>
        <taxon>Entelegynae</taxon>
        <taxon>Araneoidea</taxon>
        <taxon>Nephilidae</taxon>
        <taxon>Nephila</taxon>
    </lineage>
</organism>
<name>A0A8X6TUF2_NEPPI</name>
<dbReference type="Gene3D" id="2.60.120.260">
    <property type="entry name" value="Galactose-binding domain-like"/>
    <property type="match status" value="1"/>
</dbReference>
<proteinExistence type="predicted"/>
<dbReference type="OrthoDB" id="10250488at2759"/>
<sequence length="137" mass="16000">MSSVITDSCSLRVSSVLNKNAKEFGKQYMIDTCDDTCWNSDQGSPQWLRVSFPKCETIEEVHIQFQGGFAGKDCWIEGNINEEMSRICSFYPEDSNALQISFQDYFFHYKKLYLIFNMCINKYIILFKIMLSMGEKF</sequence>
<dbReference type="EMBL" id="BMAW01111437">
    <property type="protein sequence ID" value="GFT47954.1"/>
    <property type="molecule type" value="Genomic_DNA"/>
</dbReference>
<keyword evidence="2" id="KW-0675">Receptor</keyword>
<dbReference type="AlphaFoldDB" id="A0A8X6TUF2"/>
<comment type="caution">
    <text evidence="2">The sequence shown here is derived from an EMBL/GenBank/DDBJ whole genome shotgun (WGS) entry which is preliminary data.</text>
</comment>
<dbReference type="Proteomes" id="UP000887013">
    <property type="component" value="Unassembled WGS sequence"/>
</dbReference>
<evidence type="ECO:0000313" key="2">
    <source>
        <dbReference type="EMBL" id="GFT47954.1"/>
    </source>
</evidence>